<keyword evidence="2" id="KW-0677">Repeat</keyword>
<dbReference type="AlphaFoldDB" id="A0AB72VE48"/>
<keyword evidence="1" id="KW-0808">Transferase</keyword>
<dbReference type="KEGG" id="cgt:cgR_2672"/>
<dbReference type="SMART" id="SM00450">
    <property type="entry name" value="RHOD"/>
    <property type="match status" value="2"/>
</dbReference>
<dbReference type="InterPro" id="IPR001763">
    <property type="entry name" value="Rhodanese-like_dom"/>
</dbReference>
<sequence>MSALRLVTLTPRLGAMTVLISPSTLAESIHAGKKQTVLAAFWAPIEGAGRTVFCSEHIPTSIFCDPALELSGVPSSEDGRNPLPPLNVLARSFRTWGLNTDREIVFYDQGRGLFAARAWWILRWAGMPNVRILDGGFQKWENHKLGHAGGPGNFPHFCNVRPNPGQLPVATIEDVKAHQGILIDARDEQRFAGRSEKLDLKAGHIPGAININAKTLLEDDFTFKSPEEIRQIFANKGVTSGENVIVYSGSGNHSSQLLAGMEHAGLTGASHYFAGWSQWSANPENPIEA</sequence>
<organism evidence="4">
    <name type="scientific">Corynebacterium glutamicum (strain R)</name>
    <dbReference type="NCBI Taxonomy" id="340322"/>
    <lineage>
        <taxon>Bacteria</taxon>
        <taxon>Bacillati</taxon>
        <taxon>Actinomycetota</taxon>
        <taxon>Actinomycetes</taxon>
        <taxon>Mycobacteriales</taxon>
        <taxon>Corynebacteriaceae</taxon>
        <taxon>Corynebacterium</taxon>
    </lineage>
</organism>
<dbReference type="Proteomes" id="UP000006698">
    <property type="component" value="Chromosome"/>
</dbReference>
<dbReference type="GO" id="GO:0004792">
    <property type="term" value="F:thiosulfate-cyanide sulfurtransferase activity"/>
    <property type="evidence" value="ECO:0007669"/>
    <property type="project" value="TreeGrafter"/>
</dbReference>
<proteinExistence type="predicted"/>
<name>A0AB72VE48_CORGB</name>
<dbReference type="PANTHER" id="PTHR11364">
    <property type="entry name" value="THIOSULFATE SULFERTANSFERASE"/>
    <property type="match status" value="1"/>
</dbReference>
<dbReference type="PROSITE" id="PS50206">
    <property type="entry name" value="RHODANESE_3"/>
    <property type="match status" value="2"/>
</dbReference>
<dbReference type="Gene3D" id="3.40.250.10">
    <property type="entry name" value="Rhodanese-like domain"/>
    <property type="match status" value="2"/>
</dbReference>
<evidence type="ECO:0000313" key="4">
    <source>
        <dbReference type="EMBL" id="BAF55687.1"/>
    </source>
</evidence>
<evidence type="ECO:0000256" key="2">
    <source>
        <dbReference type="ARBA" id="ARBA00022737"/>
    </source>
</evidence>
<dbReference type="InterPro" id="IPR045078">
    <property type="entry name" value="TST/MPST-like"/>
</dbReference>
<evidence type="ECO:0000259" key="3">
    <source>
        <dbReference type="PROSITE" id="PS50206"/>
    </source>
</evidence>
<gene>
    <name evidence="4" type="ordered locus">cgR_2672</name>
</gene>
<dbReference type="PANTHER" id="PTHR11364:SF27">
    <property type="entry name" value="SULFURTRANSFERASE"/>
    <property type="match status" value="1"/>
</dbReference>
<feature type="domain" description="Rhodanese" evidence="3">
    <location>
        <begin position="55"/>
        <end position="149"/>
    </location>
</feature>
<accession>A0AB72VE48</accession>
<dbReference type="InterPro" id="IPR036873">
    <property type="entry name" value="Rhodanese-like_dom_sf"/>
</dbReference>
<dbReference type="CDD" id="cd01448">
    <property type="entry name" value="TST_Repeat_1"/>
    <property type="match status" value="1"/>
</dbReference>
<feature type="domain" description="Rhodanese" evidence="3">
    <location>
        <begin position="176"/>
        <end position="288"/>
    </location>
</feature>
<evidence type="ECO:0000256" key="1">
    <source>
        <dbReference type="ARBA" id="ARBA00022679"/>
    </source>
</evidence>
<dbReference type="EMBL" id="AP009044">
    <property type="protein sequence ID" value="BAF55687.1"/>
    <property type="molecule type" value="Genomic_DNA"/>
</dbReference>
<dbReference type="Pfam" id="PF00581">
    <property type="entry name" value="Rhodanese"/>
    <property type="match status" value="2"/>
</dbReference>
<dbReference type="CDD" id="cd01449">
    <property type="entry name" value="TST_Repeat_2"/>
    <property type="match status" value="1"/>
</dbReference>
<reference evidence="4" key="1">
    <citation type="journal article" date="2007" name="Microbiology">
        <title>Comparative analysis of the Corynebacterium glutamicum group and complete genome sequence of strain R.</title>
        <authorList>
            <person name="Yukawa H."/>
            <person name="Omumasaba C.A."/>
            <person name="Nonaka H."/>
            <person name="Kos P."/>
            <person name="Okai N."/>
            <person name="Suzuki N."/>
            <person name="Suda M."/>
            <person name="Tsuge Y."/>
            <person name="Watanabe J."/>
            <person name="Ikeda Y."/>
            <person name="Vertes A.A."/>
            <person name="Inui M."/>
        </authorList>
    </citation>
    <scope>NUCLEOTIDE SEQUENCE</scope>
    <source>
        <strain evidence="4">R</strain>
    </source>
</reference>
<protein>
    <recommendedName>
        <fullName evidence="3">Rhodanese domain-containing protein</fullName>
    </recommendedName>
</protein>
<dbReference type="SUPFAM" id="SSF52821">
    <property type="entry name" value="Rhodanese/Cell cycle control phosphatase"/>
    <property type="match status" value="2"/>
</dbReference>